<dbReference type="PATRIC" id="fig|1618566.3.peg.91"/>
<evidence type="ECO:0000256" key="9">
    <source>
        <dbReference type="PIRSR" id="PIRSR001589-2"/>
    </source>
</evidence>
<dbReference type="InterPro" id="IPR014729">
    <property type="entry name" value="Rossmann-like_a/b/a_fold"/>
</dbReference>
<organism evidence="12 13">
    <name type="scientific">Candidatus Woesebacteria bacterium GW2011_GWB1_33_22</name>
    <dbReference type="NCBI Taxonomy" id="1618566"/>
    <lineage>
        <taxon>Bacteria</taxon>
        <taxon>Candidatus Woeseibacteriota</taxon>
    </lineage>
</organism>
<protein>
    <recommendedName>
        <fullName evidence="3">asparagine synthase (glutamine-hydrolyzing)</fullName>
        <ecNumber evidence="3">6.3.5.4</ecNumber>
    </recommendedName>
</protein>
<comment type="similarity">
    <text evidence="2">Belongs to the asparagine synthetase family.</text>
</comment>
<evidence type="ECO:0000259" key="11">
    <source>
        <dbReference type="PROSITE" id="PS51278"/>
    </source>
</evidence>
<name>A0A0G0C2S0_9BACT</name>
<evidence type="ECO:0000313" key="12">
    <source>
        <dbReference type="EMBL" id="KKP45495.1"/>
    </source>
</evidence>
<dbReference type="Pfam" id="PF13537">
    <property type="entry name" value="GATase_7"/>
    <property type="match status" value="1"/>
</dbReference>
<keyword evidence="6 8" id="KW-0315">Glutamine amidotransferase</keyword>
<dbReference type="AlphaFoldDB" id="A0A0G0C2S0"/>
<dbReference type="InterPro" id="IPR033738">
    <property type="entry name" value="AsnB_N"/>
</dbReference>
<dbReference type="PANTHER" id="PTHR43284:SF1">
    <property type="entry name" value="ASPARAGINE SYNTHETASE"/>
    <property type="match status" value="1"/>
</dbReference>
<sequence length="607" mass="71076">MCGISGKVYFNNQKVNEYQLKLMANKISHRGPDSTGYYISSHRNVGFGHNRLAIIDLSKNGNQPMIYMNRYVIVSNNEIYNFKEEKLKLEQEGYKFVSTSDTEVILALYARYKKNCVKHLRGMYAFAIFDTHEETLFLARDRIGKKPLKYFFNENCFIFASELKAILTQSEVAKIPDNLAIQKYFLYGYVPAPLTGFKNIKKLEPGHYIYIDIKRKIFLKRKYWEPRFKDKLLLSEKEWSEKILETLEESTKLRMISDVPIGAFLSGGVDSSAVVAMMALSTQNRVKTFTVNFENEKYSEKKYAELIVKRYKTDHTEILAKPTNISLLPEIANAYEEPFADNSCVISFQVSKEAKKHVKVILNGDGGDENFAGYPNRYLRLKRDVDYAYWISKLRPLDALKIQRVSKFLDKSKLPLYERFSSYNQIFSLDEIFRMAQKPLSKTLTTNNLYQYVRRTFQRFNGKDLKDAGLKFDLLYFLPDQLLTKMDIATMYYGLEARSPILDQKMVELACQIPFNLKVKNGETKYIFKRALEKIVPKENLYRPKMGFTIPLDEWFRGDLNNYYKDKLFTKNSKIKDFIDLSKINLDTDQKKWSLLMLELWLGCYFS</sequence>
<dbReference type="Gene3D" id="3.40.50.620">
    <property type="entry name" value="HUPs"/>
    <property type="match status" value="1"/>
</dbReference>
<dbReference type="CDD" id="cd00712">
    <property type="entry name" value="AsnB"/>
    <property type="match status" value="1"/>
</dbReference>
<dbReference type="Proteomes" id="UP000034778">
    <property type="component" value="Unassembled WGS sequence"/>
</dbReference>
<keyword evidence="4 9" id="KW-0547">Nucleotide-binding</keyword>
<dbReference type="SUPFAM" id="SSF56235">
    <property type="entry name" value="N-terminal nucleophile aminohydrolases (Ntn hydrolases)"/>
    <property type="match status" value="1"/>
</dbReference>
<keyword evidence="8" id="KW-0028">Amino-acid biosynthesis</keyword>
<feature type="active site" description="For GATase activity" evidence="8">
    <location>
        <position position="2"/>
    </location>
</feature>
<evidence type="ECO:0000256" key="2">
    <source>
        <dbReference type="ARBA" id="ARBA00005752"/>
    </source>
</evidence>
<evidence type="ECO:0000256" key="8">
    <source>
        <dbReference type="PIRSR" id="PIRSR001589-1"/>
    </source>
</evidence>
<dbReference type="CDD" id="cd01991">
    <property type="entry name" value="Asn_synthase_B_C"/>
    <property type="match status" value="1"/>
</dbReference>
<feature type="site" description="Important for beta-aspartyl-AMP intermediate formation" evidence="10">
    <location>
        <position position="365"/>
    </location>
</feature>
<dbReference type="GO" id="GO:0005524">
    <property type="term" value="F:ATP binding"/>
    <property type="evidence" value="ECO:0007669"/>
    <property type="project" value="UniProtKB-KW"/>
</dbReference>
<feature type="domain" description="Glutamine amidotransferase type-2" evidence="11">
    <location>
        <begin position="2"/>
        <end position="214"/>
    </location>
</feature>
<comment type="catalytic activity">
    <reaction evidence="7">
        <text>L-aspartate + L-glutamine + ATP + H2O = L-asparagine + L-glutamate + AMP + diphosphate + H(+)</text>
        <dbReference type="Rhea" id="RHEA:12228"/>
        <dbReference type="ChEBI" id="CHEBI:15377"/>
        <dbReference type="ChEBI" id="CHEBI:15378"/>
        <dbReference type="ChEBI" id="CHEBI:29985"/>
        <dbReference type="ChEBI" id="CHEBI:29991"/>
        <dbReference type="ChEBI" id="CHEBI:30616"/>
        <dbReference type="ChEBI" id="CHEBI:33019"/>
        <dbReference type="ChEBI" id="CHEBI:58048"/>
        <dbReference type="ChEBI" id="CHEBI:58359"/>
        <dbReference type="ChEBI" id="CHEBI:456215"/>
        <dbReference type="EC" id="6.3.5.4"/>
    </reaction>
</comment>
<feature type="binding site" evidence="9">
    <location>
        <position position="291"/>
    </location>
    <ligand>
        <name>ATP</name>
        <dbReference type="ChEBI" id="CHEBI:30616"/>
    </ligand>
</feature>
<dbReference type="Pfam" id="PF00733">
    <property type="entry name" value="Asn_synthase"/>
    <property type="match status" value="1"/>
</dbReference>
<evidence type="ECO:0000313" key="13">
    <source>
        <dbReference type="Proteomes" id="UP000034778"/>
    </source>
</evidence>
<evidence type="ECO:0000256" key="4">
    <source>
        <dbReference type="ARBA" id="ARBA00022741"/>
    </source>
</evidence>
<evidence type="ECO:0000256" key="6">
    <source>
        <dbReference type="ARBA" id="ARBA00022962"/>
    </source>
</evidence>
<dbReference type="InterPro" id="IPR029055">
    <property type="entry name" value="Ntn_hydrolases_N"/>
</dbReference>
<dbReference type="PIRSF" id="PIRSF001589">
    <property type="entry name" value="Asn_synthetase_glu-h"/>
    <property type="match status" value="1"/>
</dbReference>
<dbReference type="InterPro" id="IPR017932">
    <property type="entry name" value="GATase_2_dom"/>
</dbReference>
<evidence type="ECO:0000256" key="10">
    <source>
        <dbReference type="PIRSR" id="PIRSR001589-3"/>
    </source>
</evidence>
<dbReference type="PROSITE" id="PS51278">
    <property type="entry name" value="GATASE_TYPE_2"/>
    <property type="match status" value="1"/>
</dbReference>
<proteinExistence type="inferred from homology"/>
<dbReference type="EMBL" id="LBOW01000001">
    <property type="protein sequence ID" value="KKP45495.1"/>
    <property type="molecule type" value="Genomic_DNA"/>
</dbReference>
<comment type="pathway">
    <text evidence="1">Amino-acid biosynthesis; L-asparagine biosynthesis; L-asparagine from L-aspartate (L-Gln route): step 1/1.</text>
</comment>
<gene>
    <name evidence="12" type="ORF">UR35_C0001G0092</name>
</gene>
<reference evidence="12 13" key="1">
    <citation type="journal article" date="2015" name="Nature">
        <title>rRNA introns, odd ribosomes, and small enigmatic genomes across a large radiation of phyla.</title>
        <authorList>
            <person name="Brown C.T."/>
            <person name="Hug L.A."/>
            <person name="Thomas B.C."/>
            <person name="Sharon I."/>
            <person name="Castelle C.J."/>
            <person name="Singh A."/>
            <person name="Wilkins M.J."/>
            <person name="Williams K.H."/>
            <person name="Banfield J.F."/>
        </authorList>
    </citation>
    <scope>NUCLEOTIDE SEQUENCE [LARGE SCALE GENOMIC DNA]</scope>
</reference>
<feature type="binding site" evidence="9">
    <location>
        <position position="101"/>
    </location>
    <ligand>
        <name>L-glutamine</name>
        <dbReference type="ChEBI" id="CHEBI:58359"/>
    </ligand>
</feature>
<dbReference type="SUPFAM" id="SSF52402">
    <property type="entry name" value="Adenine nucleotide alpha hydrolases-like"/>
    <property type="match status" value="1"/>
</dbReference>
<dbReference type="GO" id="GO:0005829">
    <property type="term" value="C:cytosol"/>
    <property type="evidence" value="ECO:0007669"/>
    <property type="project" value="TreeGrafter"/>
</dbReference>
<dbReference type="GO" id="GO:0004066">
    <property type="term" value="F:asparagine synthase (glutamine-hydrolyzing) activity"/>
    <property type="evidence" value="ECO:0007669"/>
    <property type="project" value="UniProtKB-EC"/>
</dbReference>
<dbReference type="NCBIfam" id="TIGR01536">
    <property type="entry name" value="asn_synth_AEB"/>
    <property type="match status" value="1"/>
</dbReference>
<dbReference type="InterPro" id="IPR006426">
    <property type="entry name" value="Asn_synth_AEB"/>
</dbReference>
<dbReference type="InterPro" id="IPR001962">
    <property type="entry name" value="Asn_synthase"/>
</dbReference>
<dbReference type="GO" id="GO:0006529">
    <property type="term" value="P:asparagine biosynthetic process"/>
    <property type="evidence" value="ECO:0007669"/>
    <property type="project" value="UniProtKB-KW"/>
</dbReference>
<comment type="caution">
    <text evidence="12">The sequence shown here is derived from an EMBL/GenBank/DDBJ whole genome shotgun (WGS) entry which is preliminary data.</text>
</comment>
<evidence type="ECO:0000256" key="5">
    <source>
        <dbReference type="ARBA" id="ARBA00022840"/>
    </source>
</evidence>
<dbReference type="EC" id="6.3.5.4" evidence="3"/>
<evidence type="ECO:0000256" key="1">
    <source>
        <dbReference type="ARBA" id="ARBA00005187"/>
    </source>
</evidence>
<dbReference type="PANTHER" id="PTHR43284">
    <property type="entry name" value="ASPARAGINE SYNTHETASE (GLUTAMINE-HYDROLYZING)"/>
    <property type="match status" value="1"/>
</dbReference>
<keyword evidence="8" id="KW-0061">Asparagine biosynthesis</keyword>
<dbReference type="InterPro" id="IPR051786">
    <property type="entry name" value="ASN_synthetase/amidase"/>
</dbReference>
<accession>A0A0G0C2S0</accession>
<dbReference type="Gene3D" id="3.60.20.10">
    <property type="entry name" value="Glutamine Phosphoribosylpyrophosphate, subunit 1, domain 1"/>
    <property type="match status" value="1"/>
</dbReference>
<evidence type="ECO:0000256" key="3">
    <source>
        <dbReference type="ARBA" id="ARBA00012737"/>
    </source>
</evidence>
<keyword evidence="5 9" id="KW-0067">ATP-binding</keyword>
<dbReference type="STRING" id="1618566.UR35_C0001G0092"/>
<evidence type="ECO:0000256" key="7">
    <source>
        <dbReference type="ARBA" id="ARBA00048741"/>
    </source>
</evidence>